<accession>A0A931LWR1</accession>
<evidence type="ECO:0000313" key="2">
    <source>
        <dbReference type="Proteomes" id="UP000727962"/>
    </source>
</evidence>
<proteinExistence type="predicted"/>
<organism evidence="1 2">
    <name type="scientific">Fimbriimonas ginsengisoli</name>
    <dbReference type="NCBI Taxonomy" id="1005039"/>
    <lineage>
        <taxon>Bacteria</taxon>
        <taxon>Bacillati</taxon>
        <taxon>Armatimonadota</taxon>
        <taxon>Fimbriimonadia</taxon>
        <taxon>Fimbriimonadales</taxon>
        <taxon>Fimbriimonadaceae</taxon>
        <taxon>Fimbriimonas</taxon>
    </lineage>
</organism>
<reference evidence="1" key="1">
    <citation type="submission" date="2020-07" db="EMBL/GenBank/DDBJ databases">
        <title>Huge and variable diversity of episymbiotic CPR bacteria and DPANN archaea in groundwater ecosystems.</title>
        <authorList>
            <person name="He C.Y."/>
            <person name="Keren R."/>
            <person name="Whittaker M."/>
            <person name="Farag I.F."/>
            <person name="Doudna J."/>
            <person name="Cate J.H.D."/>
            <person name="Banfield J.F."/>
        </authorList>
    </citation>
    <scope>NUCLEOTIDE SEQUENCE</scope>
    <source>
        <strain evidence="1">NC_groundwater_17_Pr7_B-0.1um_64_12</strain>
    </source>
</reference>
<name>A0A931LWR1_FIMGI</name>
<gene>
    <name evidence="1" type="ORF">HYR64_04060</name>
</gene>
<comment type="caution">
    <text evidence="1">The sequence shown here is derived from an EMBL/GenBank/DDBJ whole genome shotgun (WGS) entry which is preliminary data.</text>
</comment>
<sequence>MLFALMLTQGVGNPFFPLVEGTRLVYDDTVRPGAWVTNEVGKSETVRGKPASPIRSTSQGQDLGAVFYRTEGDSVLIVGHGAATPYPQPWPLFRLPEGKREATWSYEGDMPVFGEPMAMQLSGKAVLGGRRKVLDRDVDVLLVEIDITASSGEVVVKNHQSCMYAREIGLVEMKEVARVAGQPREHTIKLVRIETPGGRSG</sequence>
<dbReference type="AlphaFoldDB" id="A0A931LWR1"/>
<dbReference type="EMBL" id="JACOSL010000026">
    <property type="protein sequence ID" value="MBI1756265.1"/>
    <property type="molecule type" value="Genomic_DNA"/>
</dbReference>
<dbReference type="Proteomes" id="UP000727962">
    <property type="component" value="Unassembled WGS sequence"/>
</dbReference>
<evidence type="ECO:0000313" key="1">
    <source>
        <dbReference type="EMBL" id="MBI1756265.1"/>
    </source>
</evidence>
<protein>
    <submittedName>
        <fullName evidence="1">Uncharacterized protein</fullName>
    </submittedName>
</protein>